<accession>A0A7T7UWL2</accession>
<evidence type="ECO:0000313" key="1">
    <source>
        <dbReference type="EMBL" id="QQN57542.1"/>
    </source>
</evidence>
<reference evidence="1 2" key="1">
    <citation type="submission" date="2020-12" db="EMBL/GenBank/DDBJ databases">
        <title>FDA dAtabase for Regulatory Grade micrObial Sequences (FDA-ARGOS): Supporting development and validation of Infectious Disease Dx tests.</title>
        <authorList>
            <person name="Kerrigan L."/>
            <person name="Long C."/>
            <person name="Tallon L."/>
            <person name="Sadzewicz L."/>
            <person name="Zhao X."/>
            <person name="Boylan J."/>
            <person name="Ott S."/>
            <person name="Bowen H."/>
            <person name="Vavikolanu K."/>
            <person name="Mehta A."/>
            <person name="Aluvathingal J."/>
            <person name="Nadendla S."/>
            <person name="Yan Y."/>
            <person name="Sichtig H."/>
        </authorList>
    </citation>
    <scope>NUCLEOTIDE SEQUENCE [LARGE SCALE GENOMIC DNA]</scope>
    <source>
        <strain evidence="1 2">FDAARGOS_1031</strain>
    </source>
</reference>
<dbReference type="RefSeq" id="WP_034871247.1">
    <property type="nucleotide sequence ID" value="NZ_CP067018.1"/>
</dbReference>
<evidence type="ECO:0000313" key="2">
    <source>
        <dbReference type="Proteomes" id="UP000595426"/>
    </source>
</evidence>
<dbReference type="AlphaFoldDB" id="A0A7T7UWL2"/>
<organism evidence="1 2">
    <name type="scientific">Elizabethkingia bruuniana</name>
    <dbReference type="NCBI Taxonomy" id="1756149"/>
    <lineage>
        <taxon>Bacteria</taxon>
        <taxon>Pseudomonadati</taxon>
        <taxon>Bacteroidota</taxon>
        <taxon>Flavobacteriia</taxon>
        <taxon>Flavobacteriales</taxon>
        <taxon>Weeksellaceae</taxon>
        <taxon>Elizabethkingia</taxon>
    </lineage>
</organism>
<keyword evidence="2" id="KW-1185">Reference proteome</keyword>
<sequence>MRDIIKLATEKGICKPWREDMAKATMKDFCEMFFKGSDWAMENDFPSLGLLRKYKTTFLYGLYTDAKVKKKNIRQIAFFGESESELEYSEYNIGEIYIRHKSNVKIIAKDNCFLIITIADGATVEIEAEENTKVTFFQYGGTVKGNAIIHQRSWEK</sequence>
<dbReference type="Proteomes" id="UP000595426">
    <property type="component" value="Chromosome"/>
</dbReference>
<proteinExistence type="predicted"/>
<gene>
    <name evidence="1" type="ORF">I6H88_13935</name>
</gene>
<protein>
    <submittedName>
        <fullName evidence="1">Uncharacterized protein</fullName>
    </submittedName>
</protein>
<dbReference type="EMBL" id="CP067018">
    <property type="protein sequence ID" value="QQN57542.1"/>
    <property type="molecule type" value="Genomic_DNA"/>
</dbReference>
<name>A0A7T7UWL2_9FLAO</name>